<gene>
    <name evidence="1" type="ORF">HMPREF9018_1126</name>
</gene>
<dbReference type="EMBL" id="ADFQ01000021">
    <property type="protein sequence ID" value="EFN91704.1"/>
    <property type="molecule type" value="Genomic_DNA"/>
</dbReference>
<proteinExistence type="predicted"/>
<comment type="caution">
    <text evidence="1">The sequence shown here is derived from an EMBL/GenBank/DDBJ whole genome shotgun (WGS) entry which is preliminary data.</text>
</comment>
<dbReference type="AlphaFoldDB" id="E1GUF8"/>
<name>E1GUF8_9BACT</name>
<dbReference type="Proteomes" id="UP000016016">
    <property type="component" value="Unassembled WGS sequence"/>
</dbReference>
<protein>
    <submittedName>
        <fullName evidence="1">Uncharacterized protein</fullName>
    </submittedName>
</protein>
<reference evidence="1 2" key="1">
    <citation type="submission" date="2010-09" db="EMBL/GenBank/DDBJ databases">
        <authorList>
            <person name="Harkins D.M."/>
            <person name="Madupu R."/>
            <person name="Durkin A.S."/>
            <person name="Torralba M."/>
            <person name="Methe B."/>
            <person name="Sutton G.G."/>
            <person name="Nelson K.E."/>
        </authorList>
    </citation>
    <scope>NUCLEOTIDE SEQUENCE [LARGE SCALE GENOMIC DNA]</scope>
    <source>
        <strain evidence="1 2">CRIS 21A-A</strain>
    </source>
</reference>
<dbReference type="RefSeq" id="WP_008447540.1">
    <property type="nucleotide sequence ID" value="NZ_ADFQ01000021.1"/>
</dbReference>
<evidence type="ECO:0000313" key="1">
    <source>
        <dbReference type="EMBL" id="EFN91704.1"/>
    </source>
</evidence>
<sequence length="155" mass="17469">MKAKHNEKDDQRKAECNQSDDNIRKAIERSFFEWSDGMRVIRQGKGEVVMTEGELAKFFGVSWQKINHKVRLIKQTMCLKPYEIETANAISSVSKQGDSVESYAPLCPLPIIIALSFHLDSVEAGMFRKYLCQTLRSPAPTFIPIIVDTSGVQGC</sequence>
<accession>E1GUF8</accession>
<organism evidence="1 2">
    <name type="scientific">Prevotella amnii CRIS 21A-A</name>
    <dbReference type="NCBI Taxonomy" id="679191"/>
    <lineage>
        <taxon>Bacteria</taxon>
        <taxon>Pseudomonadati</taxon>
        <taxon>Bacteroidota</taxon>
        <taxon>Bacteroidia</taxon>
        <taxon>Bacteroidales</taxon>
        <taxon>Prevotellaceae</taxon>
        <taxon>Prevotella</taxon>
    </lineage>
</organism>
<evidence type="ECO:0000313" key="2">
    <source>
        <dbReference type="Proteomes" id="UP000016016"/>
    </source>
</evidence>